<protein>
    <submittedName>
        <fullName evidence="7">TetR family transcriptional regulator</fullName>
    </submittedName>
</protein>
<evidence type="ECO:0000256" key="2">
    <source>
        <dbReference type="ARBA" id="ARBA00023125"/>
    </source>
</evidence>
<evidence type="ECO:0000256" key="5">
    <source>
        <dbReference type="SAM" id="MobiDB-lite"/>
    </source>
</evidence>
<feature type="region of interest" description="Disordered" evidence="5">
    <location>
        <begin position="371"/>
        <end position="400"/>
    </location>
</feature>
<dbReference type="Proteomes" id="UP000462055">
    <property type="component" value="Unassembled WGS sequence"/>
</dbReference>
<evidence type="ECO:0000259" key="6">
    <source>
        <dbReference type="PROSITE" id="PS50977"/>
    </source>
</evidence>
<evidence type="ECO:0000256" key="3">
    <source>
        <dbReference type="ARBA" id="ARBA00023163"/>
    </source>
</evidence>
<dbReference type="PANTHER" id="PTHR30055:SF238">
    <property type="entry name" value="MYCOFACTOCIN BIOSYNTHESIS TRANSCRIPTIONAL REGULATOR MFTR-RELATED"/>
    <property type="match status" value="1"/>
</dbReference>
<dbReference type="GO" id="GO:0003700">
    <property type="term" value="F:DNA-binding transcription factor activity"/>
    <property type="evidence" value="ECO:0007669"/>
    <property type="project" value="TreeGrafter"/>
</dbReference>
<gene>
    <name evidence="7" type="ORF">F8568_041600</name>
</gene>
<feature type="region of interest" description="Disordered" evidence="5">
    <location>
        <begin position="1"/>
        <end position="92"/>
    </location>
</feature>
<reference evidence="7" key="1">
    <citation type="submission" date="2019-12" db="EMBL/GenBank/DDBJ databases">
        <title>Actinomadura physcomitrii sp. nov., a novel actinomycete isolated from moss [Physcomitrium sphaericum (Ludw) Fuernr].</title>
        <authorList>
            <person name="Zhuang X."/>
        </authorList>
    </citation>
    <scope>NUCLEOTIDE SEQUENCE [LARGE SCALE GENOMIC DNA]</scope>
    <source>
        <strain evidence="7">LD22</strain>
    </source>
</reference>
<organism evidence="7 8">
    <name type="scientific">Actinomadura physcomitrii</name>
    <dbReference type="NCBI Taxonomy" id="2650748"/>
    <lineage>
        <taxon>Bacteria</taxon>
        <taxon>Bacillati</taxon>
        <taxon>Actinomycetota</taxon>
        <taxon>Actinomycetes</taxon>
        <taxon>Streptosporangiales</taxon>
        <taxon>Thermomonosporaceae</taxon>
        <taxon>Actinomadura</taxon>
    </lineage>
</organism>
<feature type="compositionally biased region" description="Polar residues" evidence="5">
    <location>
        <begin position="33"/>
        <end position="65"/>
    </location>
</feature>
<evidence type="ECO:0000256" key="4">
    <source>
        <dbReference type="PROSITE-ProRule" id="PRU00335"/>
    </source>
</evidence>
<dbReference type="GO" id="GO:0000976">
    <property type="term" value="F:transcription cis-regulatory region binding"/>
    <property type="evidence" value="ECO:0007669"/>
    <property type="project" value="TreeGrafter"/>
</dbReference>
<dbReference type="Pfam" id="PF00440">
    <property type="entry name" value="TetR_N"/>
    <property type="match status" value="1"/>
</dbReference>
<accession>A0A6I4MLK5</accession>
<dbReference type="AlphaFoldDB" id="A0A6I4MLK5"/>
<feature type="region of interest" description="Disordered" evidence="5">
    <location>
        <begin position="154"/>
        <end position="194"/>
    </location>
</feature>
<keyword evidence="1" id="KW-0805">Transcription regulation</keyword>
<dbReference type="SUPFAM" id="SSF46689">
    <property type="entry name" value="Homeodomain-like"/>
    <property type="match status" value="1"/>
</dbReference>
<feature type="domain" description="HTH tetR-type" evidence="6">
    <location>
        <begin position="247"/>
        <end position="307"/>
    </location>
</feature>
<feature type="compositionally biased region" description="Pro residues" evidence="5">
    <location>
        <begin position="380"/>
        <end position="397"/>
    </location>
</feature>
<feature type="compositionally biased region" description="Low complexity" evidence="5">
    <location>
        <begin position="15"/>
        <end position="32"/>
    </location>
</feature>
<dbReference type="PROSITE" id="PS50977">
    <property type="entry name" value="HTH_TETR_2"/>
    <property type="match status" value="1"/>
</dbReference>
<dbReference type="EMBL" id="WBMS02000056">
    <property type="protein sequence ID" value="MWA06732.1"/>
    <property type="molecule type" value="Genomic_DNA"/>
</dbReference>
<feature type="compositionally biased region" description="Low complexity" evidence="5">
    <location>
        <begin position="219"/>
        <end position="230"/>
    </location>
</feature>
<dbReference type="InterPro" id="IPR050109">
    <property type="entry name" value="HTH-type_TetR-like_transc_reg"/>
</dbReference>
<sequence>MASPGPSSRSRRRSAASARTRTSRGPRSPSGSMGYTHQPTSAAWPSSARGTMQEPHQTWPKTSGSKAPRCSCGSRSSEAGERPAAFSGPAPNSSAAAWFQWLMRPCSLSVKAAMLTTPSRGWSRNRGGRPPARWSGGGAAAPMSGGCFPAMVTRTPPLGDAGPHPATRGERDVTSSERHSPGFSRSRQGCTPAQVRVSAHSVRWRCYRPAREGKVAQVTARRTASGTANGTAGGTAGTAARARAGREPMRERILAAAVEVIRERGITAATTKEIARSAGVSEGSLYNHFANKTALFAAALGEVTATARTAMAALAGSAGKGTVEGNLIRLAAGMVRFYGELLPMIGPVLADPDLIAWLRADGPVQAQREAVAATGRAPDPALPPGSPGGPPSGPPGGPAAGPVLGHAALIGYLEAERRAGRLAAGAPLPAIAAALLGGCQQHAFLIRLAGPETVAAGARLPEAPEEFAEELVGAVLAGHLPS</sequence>
<dbReference type="Gene3D" id="1.10.357.10">
    <property type="entry name" value="Tetracycline Repressor, domain 2"/>
    <property type="match status" value="1"/>
</dbReference>
<name>A0A6I4MLK5_9ACTN</name>
<evidence type="ECO:0000256" key="1">
    <source>
        <dbReference type="ARBA" id="ARBA00023015"/>
    </source>
</evidence>
<comment type="caution">
    <text evidence="7">The sequence shown here is derived from an EMBL/GenBank/DDBJ whole genome shotgun (WGS) entry which is preliminary data.</text>
</comment>
<feature type="DNA-binding region" description="H-T-H motif" evidence="4">
    <location>
        <begin position="270"/>
        <end position="289"/>
    </location>
</feature>
<keyword evidence="3" id="KW-0804">Transcription</keyword>
<dbReference type="PROSITE" id="PS01081">
    <property type="entry name" value="HTH_TETR_1"/>
    <property type="match status" value="1"/>
</dbReference>
<dbReference type="PANTHER" id="PTHR30055">
    <property type="entry name" value="HTH-TYPE TRANSCRIPTIONAL REGULATOR RUTR"/>
    <property type="match status" value="1"/>
</dbReference>
<feature type="region of interest" description="Disordered" evidence="5">
    <location>
        <begin position="217"/>
        <end position="246"/>
    </location>
</feature>
<dbReference type="InterPro" id="IPR001647">
    <property type="entry name" value="HTH_TetR"/>
</dbReference>
<dbReference type="InterPro" id="IPR023772">
    <property type="entry name" value="DNA-bd_HTH_TetR-type_CS"/>
</dbReference>
<dbReference type="PRINTS" id="PR00455">
    <property type="entry name" value="HTHTETR"/>
</dbReference>
<dbReference type="InterPro" id="IPR009057">
    <property type="entry name" value="Homeodomain-like_sf"/>
</dbReference>
<evidence type="ECO:0000313" key="7">
    <source>
        <dbReference type="EMBL" id="MWA06732.1"/>
    </source>
</evidence>
<evidence type="ECO:0000313" key="8">
    <source>
        <dbReference type="Proteomes" id="UP000462055"/>
    </source>
</evidence>
<keyword evidence="8" id="KW-1185">Reference proteome</keyword>
<proteinExistence type="predicted"/>
<keyword evidence="2 4" id="KW-0238">DNA-binding</keyword>
<feature type="compositionally biased region" description="Basic and acidic residues" evidence="5">
    <location>
        <begin position="167"/>
        <end position="180"/>
    </location>
</feature>
<feature type="region of interest" description="Disordered" evidence="5">
    <location>
        <begin position="118"/>
        <end position="140"/>
    </location>
</feature>